<evidence type="ECO:0000313" key="19">
    <source>
        <dbReference type="EMBL" id="KKS43504.1"/>
    </source>
</evidence>
<comment type="catalytic activity">
    <reaction evidence="14 15 17">
        <text>guanosine(37) in tRNA + S-adenosyl-L-methionine = N(1)-methylguanosine(37) in tRNA + S-adenosyl-L-homocysteine + H(+)</text>
        <dbReference type="Rhea" id="RHEA:36899"/>
        <dbReference type="Rhea" id="RHEA-COMP:10145"/>
        <dbReference type="Rhea" id="RHEA-COMP:10147"/>
        <dbReference type="ChEBI" id="CHEBI:15378"/>
        <dbReference type="ChEBI" id="CHEBI:57856"/>
        <dbReference type="ChEBI" id="CHEBI:59789"/>
        <dbReference type="ChEBI" id="CHEBI:73542"/>
        <dbReference type="ChEBI" id="CHEBI:74269"/>
        <dbReference type="EC" id="2.1.1.228"/>
    </reaction>
</comment>
<keyword evidence="9 15" id="KW-0808">Transferase</keyword>
<dbReference type="FunFam" id="3.40.1280.10:FF:000001">
    <property type="entry name" value="tRNA (guanine-N(1)-)-methyltransferase"/>
    <property type="match status" value="1"/>
</dbReference>
<keyword evidence="11 15" id="KW-0819">tRNA processing</keyword>
<evidence type="ECO:0000256" key="14">
    <source>
        <dbReference type="ARBA" id="ARBA00047783"/>
    </source>
</evidence>
<reference evidence="19 20" key="1">
    <citation type="journal article" date="2015" name="Nature">
        <title>rRNA introns, odd ribosomes, and small enigmatic genomes across a large radiation of phyla.</title>
        <authorList>
            <person name="Brown C.T."/>
            <person name="Hug L.A."/>
            <person name="Thomas B.C."/>
            <person name="Sharon I."/>
            <person name="Castelle C.J."/>
            <person name="Singh A."/>
            <person name="Wilkins M.J."/>
            <person name="Williams K.H."/>
            <person name="Banfield J.F."/>
        </authorList>
    </citation>
    <scope>NUCLEOTIDE SEQUENCE [LARGE SCALE GENOMIC DNA]</scope>
</reference>
<feature type="binding site" evidence="15 16">
    <location>
        <position position="111"/>
    </location>
    <ligand>
        <name>S-adenosyl-L-methionine</name>
        <dbReference type="ChEBI" id="CHEBI:59789"/>
    </ligand>
</feature>
<evidence type="ECO:0000256" key="17">
    <source>
        <dbReference type="RuleBase" id="RU003464"/>
    </source>
</evidence>
<evidence type="ECO:0000256" key="7">
    <source>
        <dbReference type="ARBA" id="ARBA00022490"/>
    </source>
</evidence>
<dbReference type="HAMAP" id="MF_00605">
    <property type="entry name" value="TrmD"/>
    <property type="match status" value="1"/>
</dbReference>
<dbReference type="InterPro" id="IPR029028">
    <property type="entry name" value="Alpha/beta_knot_MTases"/>
</dbReference>
<evidence type="ECO:0000256" key="16">
    <source>
        <dbReference type="PIRSR" id="PIRSR000386-1"/>
    </source>
</evidence>
<evidence type="ECO:0000256" key="12">
    <source>
        <dbReference type="ARBA" id="ARBA00029736"/>
    </source>
</evidence>
<comment type="caution">
    <text evidence="15">Lacks conserved residue(s) required for the propagation of feature annotation.</text>
</comment>
<evidence type="ECO:0000256" key="15">
    <source>
        <dbReference type="HAMAP-Rule" id="MF_00605"/>
    </source>
</evidence>
<comment type="similarity">
    <text evidence="3 15 17">Belongs to the RNA methyltransferase TrmD family.</text>
</comment>
<evidence type="ECO:0000256" key="13">
    <source>
        <dbReference type="ARBA" id="ARBA00033392"/>
    </source>
</evidence>
<comment type="caution">
    <text evidence="19">The sequence shown here is derived from an EMBL/GenBank/DDBJ whole genome shotgun (WGS) entry which is preliminary data.</text>
</comment>
<dbReference type="GO" id="GO:0052906">
    <property type="term" value="F:tRNA (guanine(37)-N1)-methyltransferase activity"/>
    <property type="evidence" value="ECO:0007669"/>
    <property type="project" value="UniProtKB-UniRule"/>
</dbReference>
<evidence type="ECO:0000259" key="18">
    <source>
        <dbReference type="Pfam" id="PF01746"/>
    </source>
</evidence>
<keyword evidence="10 15" id="KW-0949">S-adenosyl-L-methionine</keyword>
<dbReference type="PANTHER" id="PTHR46417">
    <property type="entry name" value="TRNA (GUANINE-N(1)-)-METHYLTRANSFERASE"/>
    <property type="match status" value="1"/>
</dbReference>
<dbReference type="Gene3D" id="1.10.1270.20">
    <property type="entry name" value="tRNA(m1g37)methyltransferase, domain 2"/>
    <property type="match status" value="1"/>
</dbReference>
<dbReference type="SUPFAM" id="SSF75217">
    <property type="entry name" value="alpha/beta knot"/>
    <property type="match status" value="1"/>
</dbReference>
<dbReference type="EC" id="2.1.1.228" evidence="5 15"/>
<evidence type="ECO:0000256" key="5">
    <source>
        <dbReference type="ARBA" id="ARBA00012807"/>
    </source>
</evidence>
<dbReference type="PANTHER" id="PTHR46417:SF1">
    <property type="entry name" value="TRNA (GUANINE-N(1)-)-METHYLTRANSFERASE"/>
    <property type="match status" value="1"/>
</dbReference>
<evidence type="ECO:0000256" key="11">
    <source>
        <dbReference type="ARBA" id="ARBA00022694"/>
    </source>
</evidence>
<dbReference type="GO" id="GO:0002939">
    <property type="term" value="P:tRNA N1-guanine methylation"/>
    <property type="evidence" value="ECO:0007669"/>
    <property type="project" value="TreeGrafter"/>
</dbReference>
<evidence type="ECO:0000256" key="9">
    <source>
        <dbReference type="ARBA" id="ARBA00022679"/>
    </source>
</evidence>
<dbReference type="EMBL" id="LCCW01000002">
    <property type="protein sequence ID" value="KKS43504.1"/>
    <property type="molecule type" value="Genomic_DNA"/>
</dbReference>
<comment type="subcellular location">
    <subcellularLocation>
        <location evidence="2 15 17">Cytoplasm</location>
    </subcellularLocation>
</comment>
<keyword evidence="8 15" id="KW-0489">Methyltransferase</keyword>
<dbReference type="InterPro" id="IPR016009">
    <property type="entry name" value="tRNA_MeTrfase_TRMD/TRM10"/>
</dbReference>
<dbReference type="NCBIfam" id="NF000648">
    <property type="entry name" value="PRK00026.1"/>
    <property type="match status" value="1"/>
</dbReference>
<protein>
    <recommendedName>
        <fullName evidence="6 15">tRNA (guanine-N(1)-)-methyltransferase</fullName>
        <ecNumber evidence="5 15">2.1.1.228</ecNumber>
    </recommendedName>
    <alternativeName>
        <fullName evidence="12 15">M1G-methyltransferase</fullName>
    </alternativeName>
    <alternativeName>
        <fullName evidence="13 15">tRNA [GM37] methyltransferase</fullName>
    </alternativeName>
</protein>
<evidence type="ECO:0000256" key="2">
    <source>
        <dbReference type="ARBA" id="ARBA00004496"/>
    </source>
</evidence>
<keyword evidence="7 15" id="KW-0963">Cytoplasm</keyword>
<organism evidence="19 20">
    <name type="scientific">Candidatus Kuenenbacteria bacterium GW2011_GWA2_42_15</name>
    <dbReference type="NCBI Taxonomy" id="1618677"/>
    <lineage>
        <taxon>Bacteria</taxon>
        <taxon>Candidatus Kueneniibacteriota</taxon>
    </lineage>
</organism>
<dbReference type="Gene3D" id="3.40.1280.10">
    <property type="match status" value="1"/>
</dbReference>
<evidence type="ECO:0000256" key="8">
    <source>
        <dbReference type="ARBA" id="ARBA00022603"/>
    </source>
</evidence>
<dbReference type="PATRIC" id="fig|1618677.3.peg.36"/>
<dbReference type="PIRSF" id="PIRSF000386">
    <property type="entry name" value="tRNA_mtase"/>
    <property type="match status" value="1"/>
</dbReference>
<dbReference type="AlphaFoldDB" id="A0A0G0Z432"/>
<evidence type="ECO:0000256" key="6">
    <source>
        <dbReference type="ARBA" id="ARBA00014679"/>
    </source>
</evidence>
<dbReference type="Proteomes" id="UP000034516">
    <property type="component" value="Unassembled WGS sequence"/>
</dbReference>
<dbReference type="NCBIfam" id="TIGR00088">
    <property type="entry name" value="trmD"/>
    <property type="match status" value="1"/>
</dbReference>
<evidence type="ECO:0000256" key="3">
    <source>
        <dbReference type="ARBA" id="ARBA00007630"/>
    </source>
</evidence>
<dbReference type="Pfam" id="PF01746">
    <property type="entry name" value="tRNA_m1G_MT"/>
    <property type="match status" value="1"/>
</dbReference>
<dbReference type="InterPro" id="IPR023148">
    <property type="entry name" value="tRNA_m1G_MeTrfase_C_sf"/>
</dbReference>
<evidence type="ECO:0000256" key="10">
    <source>
        <dbReference type="ARBA" id="ARBA00022691"/>
    </source>
</evidence>
<feature type="domain" description="tRNA methyltransferase TRMD/TRM10-type" evidence="18">
    <location>
        <begin position="1"/>
        <end position="216"/>
    </location>
</feature>
<proteinExistence type="inferred from homology"/>
<dbReference type="InterPro" id="IPR002649">
    <property type="entry name" value="tRNA_m1G_MeTrfase_TrmD"/>
</dbReference>
<comment type="function">
    <text evidence="1 15 17">Specifically methylates guanosine-37 in various tRNAs.</text>
</comment>
<dbReference type="GO" id="GO:0005829">
    <property type="term" value="C:cytosol"/>
    <property type="evidence" value="ECO:0007669"/>
    <property type="project" value="TreeGrafter"/>
</dbReference>
<comment type="subunit">
    <text evidence="4 15 17">Homodimer.</text>
</comment>
<sequence length="218" mass="25050">MEFDLITIFPHVLDSYLNESILKRAQKKKLIKIKFHDPRAFAVGRHKTVDDRPFGGGPGMLMKIEPLYKTLKKIKRQKKARVILFDPAGIQFSQAKAKEFSRLNQLVMIAGRYEGVDNRIEKFIDEKISIGSYVLSGGELPAAVVIEAVSRLLPGVLGNRESLKEETYSEELKIINLKLKINQKEYPHYTRPEVFSYIEKGKKKKKNHQSKIINLKLL</sequence>
<gene>
    <name evidence="15" type="primary">trmD</name>
    <name evidence="19" type="ORF">UV02_C0002G0005</name>
</gene>
<name>A0A0G0Z432_9BACT</name>
<evidence type="ECO:0000313" key="20">
    <source>
        <dbReference type="Proteomes" id="UP000034516"/>
    </source>
</evidence>
<evidence type="ECO:0000256" key="4">
    <source>
        <dbReference type="ARBA" id="ARBA00011738"/>
    </source>
</evidence>
<accession>A0A0G0Z432</accession>
<evidence type="ECO:0000256" key="1">
    <source>
        <dbReference type="ARBA" id="ARBA00002634"/>
    </source>
</evidence>
<dbReference type="InterPro" id="IPR029026">
    <property type="entry name" value="tRNA_m1G_MTases_N"/>
</dbReference>